<proteinExistence type="predicted"/>
<reference evidence="1 2" key="1">
    <citation type="submission" date="2024-03" db="EMBL/GenBank/DDBJ databases">
        <title>Bacilli Hybrid Assemblies.</title>
        <authorList>
            <person name="Kovac J."/>
        </authorList>
    </citation>
    <scope>NUCLEOTIDE SEQUENCE [LARGE SCALE GENOMIC DNA]</scope>
    <source>
        <strain evidence="1 2">FSL M8-0022</strain>
    </source>
</reference>
<evidence type="ECO:0008006" key="3">
    <source>
        <dbReference type="Google" id="ProtNLM"/>
    </source>
</evidence>
<organism evidence="1 2">
    <name type="scientific">Caldifermentibacillus hisashii</name>
    <dbReference type="NCBI Taxonomy" id="996558"/>
    <lineage>
        <taxon>Bacteria</taxon>
        <taxon>Bacillati</taxon>
        <taxon>Bacillota</taxon>
        <taxon>Bacilli</taxon>
        <taxon>Bacillales</taxon>
        <taxon>Bacillaceae</taxon>
        <taxon>Caldifermentibacillus</taxon>
    </lineage>
</organism>
<keyword evidence="2" id="KW-1185">Reference proteome</keyword>
<dbReference type="Proteomes" id="UP001459714">
    <property type="component" value="Unassembled WGS sequence"/>
</dbReference>
<dbReference type="EMBL" id="JBBYAK010000002">
    <property type="protein sequence ID" value="MEL3959465.1"/>
    <property type="molecule type" value="Genomic_DNA"/>
</dbReference>
<dbReference type="RefSeq" id="WP_342021100.1">
    <property type="nucleotide sequence ID" value="NZ_JBBYAK010000002.1"/>
</dbReference>
<name>A0ABU9K3Z0_9BACI</name>
<gene>
    <name evidence="1" type="ORF">NST17_20145</name>
</gene>
<evidence type="ECO:0000313" key="2">
    <source>
        <dbReference type="Proteomes" id="UP001459714"/>
    </source>
</evidence>
<comment type="caution">
    <text evidence="1">The sequence shown here is derived from an EMBL/GenBank/DDBJ whole genome shotgun (WGS) entry which is preliminary data.</text>
</comment>
<evidence type="ECO:0000313" key="1">
    <source>
        <dbReference type="EMBL" id="MEL3959465.1"/>
    </source>
</evidence>
<protein>
    <recommendedName>
        <fullName evidence="3">DUF2187 domain-containing protein</fullName>
    </recommendedName>
</protein>
<accession>A0ABU9K3Z0</accession>
<sequence>MIVRVHQYNIGDYVRLNEHAKIDLPDKFNKKEVGIIESLILDSLTFDYLVRFNDGTVKVKEKEIKRLNRFSIGEKVKSDKYYQGFIGIVTNMEYTNHDFGYGVKFEGVDVETWFWEEDLSYTNESDVKQANQNYLICEMLKKYKQDDTYVIPKDKLNILIKEIIERDVN</sequence>